<dbReference type="AlphaFoldDB" id="A0A1L5F3T7"/>
<dbReference type="InterPro" id="IPR058240">
    <property type="entry name" value="rSAM_sf"/>
</dbReference>
<organism evidence="8 9">
    <name type="scientific">Clostridium kluyveri</name>
    <dbReference type="NCBI Taxonomy" id="1534"/>
    <lineage>
        <taxon>Bacteria</taxon>
        <taxon>Bacillati</taxon>
        <taxon>Bacillota</taxon>
        <taxon>Clostridia</taxon>
        <taxon>Eubacteriales</taxon>
        <taxon>Clostridiaceae</taxon>
        <taxon>Clostridium</taxon>
    </lineage>
</organism>
<dbReference type="InterPro" id="IPR050377">
    <property type="entry name" value="Radical_SAM_PqqE_MftC-like"/>
</dbReference>
<evidence type="ECO:0000256" key="1">
    <source>
        <dbReference type="ARBA" id="ARBA00001966"/>
    </source>
</evidence>
<keyword evidence="4" id="KW-0479">Metal-binding</keyword>
<dbReference type="SFLD" id="SFLDG01067">
    <property type="entry name" value="SPASM/twitch_domain_containing"/>
    <property type="match status" value="1"/>
</dbReference>
<dbReference type="SUPFAM" id="SSF102114">
    <property type="entry name" value="Radical SAM enzymes"/>
    <property type="match status" value="1"/>
</dbReference>
<dbReference type="InterPro" id="IPR017200">
    <property type="entry name" value="PqqE-like"/>
</dbReference>
<dbReference type="NCBIfam" id="TIGR04085">
    <property type="entry name" value="rSAM_more_4Fe4S"/>
    <property type="match status" value="1"/>
</dbReference>
<dbReference type="InterPro" id="IPR027633">
    <property type="entry name" value="rSAM_NirJ2"/>
</dbReference>
<keyword evidence="5" id="KW-0408">Iron</keyword>
<evidence type="ECO:0000313" key="9">
    <source>
        <dbReference type="Proteomes" id="UP000184604"/>
    </source>
</evidence>
<sequence length="330" mass="37309">MIISWNTTNKCNMRCKHCYRNAGSEVEGELNTSEAKKLIEDIKKAGFKIMIFSGGEPLMRKDIFELIEHAAKCKLRPVLGSNGTLITRETALKLKAAGTMGIGISLDSLDSNKHNEFRGLNTGWQDTIKGIENCREVGLGFQVHTTVMDWNFKEILDITDFAVKMRAVAHHIFFIVPTGRAQNIQHEFLNAPQYEELLTNIVNKQKEVSIEIKPTCAPQFMRIAKQKGVPYRFSKGCIAGISYCIINTKGDVQPCAYLDICVDNVRSKPFYEIWKNNSVLRELRTLNYKGKCGICTYKNLCGGCRARAAFYNNGDYMAEESLCIYEERGQ</sequence>
<reference evidence="8 9" key="1">
    <citation type="submission" date="2016-12" db="EMBL/GenBank/DDBJ databases">
        <title>Complete genome sequence of Clostridium kluyveri JZZ isolated from the pit mud of a Chinese flavor liquor-making factory.</title>
        <authorList>
            <person name="Wang Y."/>
        </authorList>
    </citation>
    <scope>NUCLEOTIDE SEQUENCE [LARGE SCALE GENOMIC DNA]</scope>
    <source>
        <strain evidence="8 9">JZZ</strain>
    </source>
</reference>
<accession>A0A1L5F3T7</accession>
<dbReference type="GO" id="GO:0046872">
    <property type="term" value="F:metal ion binding"/>
    <property type="evidence" value="ECO:0007669"/>
    <property type="project" value="UniProtKB-KW"/>
</dbReference>
<dbReference type="SFLD" id="SFLDG01386">
    <property type="entry name" value="main_SPASM_domain-containing"/>
    <property type="match status" value="1"/>
</dbReference>
<dbReference type="PANTHER" id="PTHR11228:SF34">
    <property type="entry name" value="TUNGSTEN-CONTAINING ALDEHYDE FERREDOXIN OXIDOREDUCTASE COFACTOR MODIFYING PROTEIN"/>
    <property type="match status" value="1"/>
</dbReference>
<dbReference type="SFLD" id="SFLDS00029">
    <property type="entry name" value="Radical_SAM"/>
    <property type="match status" value="1"/>
</dbReference>
<evidence type="ECO:0000259" key="7">
    <source>
        <dbReference type="PROSITE" id="PS51918"/>
    </source>
</evidence>
<dbReference type="Pfam" id="PF04055">
    <property type="entry name" value="Radical_SAM"/>
    <property type="match status" value="1"/>
</dbReference>
<feature type="domain" description="Radical SAM core" evidence="7">
    <location>
        <begin position="1"/>
        <end position="211"/>
    </location>
</feature>
<dbReference type="NCBIfam" id="TIGR04055">
    <property type="entry name" value="rSAM_NirJ2"/>
    <property type="match status" value="1"/>
</dbReference>
<keyword evidence="3" id="KW-0949">S-adenosyl-L-methionine</keyword>
<comment type="cofactor">
    <cofactor evidence="1">
        <name>[4Fe-4S] cluster</name>
        <dbReference type="ChEBI" id="CHEBI:49883"/>
    </cofactor>
</comment>
<dbReference type="CDD" id="cd01335">
    <property type="entry name" value="Radical_SAM"/>
    <property type="match status" value="1"/>
</dbReference>
<dbReference type="InterPro" id="IPR013785">
    <property type="entry name" value="Aldolase_TIM"/>
</dbReference>
<dbReference type="InterPro" id="IPR006638">
    <property type="entry name" value="Elp3/MiaA/NifB-like_rSAM"/>
</dbReference>
<keyword evidence="6" id="KW-0411">Iron-sulfur</keyword>
<dbReference type="GO" id="GO:0003824">
    <property type="term" value="F:catalytic activity"/>
    <property type="evidence" value="ECO:0007669"/>
    <property type="project" value="InterPro"/>
</dbReference>
<evidence type="ECO:0000256" key="5">
    <source>
        <dbReference type="ARBA" id="ARBA00023004"/>
    </source>
</evidence>
<dbReference type="Pfam" id="PF13186">
    <property type="entry name" value="SPASM"/>
    <property type="match status" value="1"/>
</dbReference>
<proteinExistence type="predicted"/>
<keyword evidence="2" id="KW-0004">4Fe-4S</keyword>
<evidence type="ECO:0000256" key="6">
    <source>
        <dbReference type="ARBA" id="ARBA00023014"/>
    </source>
</evidence>
<dbReference type="InterPro" id="IPR007197">
    <property type="entry name" value="rSAM"/>
</dbReference>
<evidence type="ECO:0000256" key="3">
    <source>
        <dbReference type="ARBA" id="ARBA00022691"/>
    </source>
</evidence>
<dbReference type="OrthoDB" id="7021155at2"/>
<dbReference type="PIRSF" id="PIRSF037420">
    <property type="entry name" value="PQQ_syn_pqqE"/>
    <property type="match status" value="1"/>
</dbReference>
<dbReference type="Proteomes" id="UP000184604">
    <property type="component" value="Chromosome"/>
</dbReference>
<evidence type="ECO:0000256" key="2">
    <source>
        <dbReference type="ARBA" id="ARBA00022485"/>
    </source>
</evidence>
<dbReference type="Gene3D" id="3.20.20.70">
    <property type="entry name" value="Aldolase class I"/>
    <property type="match status" value="1"/>
</dbReference>
<name>A0A1L5F3T7_CLOKL</name>
<evidence type="ECO:0000256" key="4">
    <source>
        <dbReference type="ARBA" id="ARBA00022723"/>
    </source>
</evidence>
<dbReference type="EMBL" id="CP018335">
    <property type="protein sequence ID" value="APM37664.1"/>
    <property type="molecule type" value="Genomic_DNA"/>
</dbReference>
<protein>
    <submittedName>
        <fullName evidence="8">Putative heme d1 biosynthesis radical SAM protein NirJ2</fullName>
    </submittedName>
</protein>
<dbReference type="CDD" id="cd21123">
    <property type="entry name" value="SPASM_MftC-like"/>
    <property type="match status" value="1"/>
</dbReference>
<dbReference type="PANTHER" id="PTHR11228">
    <property type="entry name" value="RADICAL SAM DOMAIN PROTEIN"/>
    <property type="match status" value="1"/>
</dbReference>
<evidence type="ECO:0000313" key="8">
    <source>
        <dbReference type="EMBL" id="APM37664.1"/>
    </source>
</evidence>
<dbReference type="SMART" id="SM00729">
    <property type="entry name" value="Elp3"/>
    <property type="match status" value="1"/>
</dbReference>
<gene>
    <name evidence="8" type="ORF">BS101_02290</name>
</gene>
<dbReference type="InterPro" id="IPR023885">
    <property type="entry name" value="4Fe4S-binding_SPASM_dom"/>
</dbReference>
<dbReference type="PROSITE" id="PS51918">
    <property type="entry name" value="RADICAL_SAM"/>
    <property type="match status" value="1"/>
</dbReference>
<dbReference type="RefSeq" id="WP_073537352.1">
    <property type="nucleotide sequence ID" value="NZ_CP018335.1"/>
</dbReference>
<dbReference type="GO" id="GO:0051539">
    <property type="term" value="F:4 iron, 4 sulfur cluster binding"/>
    <property type="evidence" value="ECO:0007669"/>
    <property type="project" value="UniProtKB-KW"/>
</dbReference>